<dbReference type="InterPro" id="IPR011006">
    <property type="entry name" value="CheY-like_superfamily"/>
</dbReference>
<feature type="domain" description="PAC" evidence="8">
    <location>
        <begin position="238"/>
        <end position="290"/>
    </location>
</feature>
<dbReference type="InterPro" id="IPR035965">
    <property type="entry name" value="PAS-like_dom_sf"/>
</dbReference>
<name>A0A916ZVX8_9RHOB</name>
<proteinExistence type="predicted"/>
<evidence type="ECO:0000259" key="8">
    <source>
        <dbReference type="PROSITE" id="PS50113"/>
    </source>
</evidence>
<dbReference type="Gene3D" id="3.30.450.20">
    <property type="entry name" value="PAS domain"/>
    <property type="match status" value="2"/>
</dbReference>
<dbReference type="PROSITE" id="PS50113">
    <property type="entry name" value="PAC"/>
    <property type="match status" value="1"/>
</dbReference>
<evidence type="ECO:0000256" key="2">
    <source>
        <dbReference type="ARBA" id="ARBA00012438"/>
    </source>
</evidence>
<dbReference type="EMBL" id="BMFJ01000001">
    <property type="protein sequence ID" value="GGE16445.1"/>
    <property type="molecule type" value="Genomic_DNA"/>
</dbReference>
<dbReference type="CDD" id="cd00082">
    <property type="entry name" value="HisKA"/>
    <property type="match status" value="1"/>
</dbReference>
<dbReference type="Pfam" id="PF00072">
    <property type="entry name" value="Response_reg"/>
    <property type="match status" value="1"/>
</dbReference>
<gene>
    <name evidence="9" type="ORF">GCM10011360_01490</name>
</gene>
<dbReference type="InterPro" id="IPR001789">
    <property type="entry name" value="Sig_transdc_resp-reg_receiver"/>
</dbReference>
<dbReference type="Pfam" id="PF02518">
    <property type="entry name" value="HATPase_c"/>
    <property type="match status" value="1"/>
</dbReference>
<dbReference type="SMART" id="SM00388">
    <property type="entry name" value="HisKA"/>
    <property type="match status" value="1"/>
</dbReference>
<evidence type="ECO:0000256" key="3">
    <source>
        <dbReference type="ARBA" id="ARBA00022553"/>
    </source>
</evidence>
<accession>A0A916ZVX8</accession>
<comment type="caution">
    <text evidence="9">The sequence shown here is derived from an EMBL/GenBank/DDBJ whole genome shotgun (WGS) entry which is preliminary data.</text>
</comment>
<evidence type="ECO:0000259" key="5">
    <source>
        <dbReference type="PROSITE" id="PS50109"/>
    </source>
</evidence>
<dbReference type="CDD" id="cd00130">
    <property type="entry name" value="PAS"/>
    <property type="match status" value="2"/>
</dbReference>
<sequence length="795" mass="87474">MNVAISADPGAKLQTGGPAVAIFAPHGRDAQMAARLFSEQGIPSSIAGDLDSLLRQMTTDLGAVLLTEETLDSHNADSLHEALAQQPAWSDLPFIVLAVGTERTRSDTARKRIDALGNVVLLTRPMHAEELLRAVKSALKARRRQFEARDRMEELLLREKQLRESEAKFHTIANSVDQMIWSTLPDGFHDYYNARWYEYTGVPEGSTDGEAWNGMFHPEDQERAWSVWRHSLATGEPYEIEYRLRHRSGEYRWVLGRAKAVRDDAGRIIRWYGSCTDIHDDVMAREAAVDDLTRQRDQAWNLSLDLMAVTSRSGSMEILNQSWNSLLDWDVDELRGRRFARLVHPEDLPTAKAAFRHVMEAPVTEPVEFRIRHSDGSYRWFAWTASGHEDRIFATGRDVTERREKDAALANAEAALRQSQKLDMIGQLTGGVAHDFNNLLAAIRSSLELARRRIPPGAEVSRYLGNAIAAADRGAGLTQRMLAFARKQELHFDAVEIQHLLPDLRDLLQRSLGPQIDMIFDIPDDLPSVLVDTNQLEMAILNLSVNGRDAMDGSGRLTFSARQVADSGGSDLEAGDYVVLSIADTGCGMDANTLERAFEPFFTTKGVGKGTGLGLSMVHGLAAQSGGAFRMESTLGKGTTAHLYLPIIEQSADTAAPDARNPGPAHARGNDRKLTILTVDDDLLVSMGTVGMLEDMGHDVLEASSGAQALDIFAQRDDIDLVITDQAMPRMTGVELARTLREKRPDLPIILATGYADLPEGASGEVTAKLDKPFSEDGLKSVIRSVTETLAVPGA</sequence>
<dbReference type="Gene3D" id="3.30.565.10">
    <property type="entry name" value="Histidine kinase-like ATPase, C-terminal domain"/>
    <property type="match status" value="1"/>
</dbReference>
<dbReference type="Gene3D" id="3.40.50.2300">
    <property type="match status" value="1"/>
</dbReference>
<dbReference type="Pfam" id="PF08447">
    <property type="entry name" value="PAS_3"/>
    <property type="match status" value="2"/>
</dbReference>
<dbReference type="RefSeq" id="WP_229737395.1">
    <property type="nucleotide sequence ID" value="NZ_BMFJ01000001.1"/>
</dbReference>
<dbReference type="InterPro" id="IPR036097">
    <property type="entry name" value="HisK_dim/P_sf"/>
</dbReference>
<evidence type="ECO:0000259" key="7">
    <source>
        <dbReference type="PROSITE" id="PS50112"/>
    </source>
</evidence>
<keyword evidence="3 4" id="KW-0597">Phosphoprotein</keyword>
<dbReference type="Pfam" id="PF00512">
    <property type="entry name" value="HisKA"/>
    <property type="match status" value="1"/>
</dbReference>
<keyword evidence="9" id="KW-0808">Transferase</keyword>
<dbReference type="SMART" id="SM00387">
    <property type="entry name" value="HATPase_c"/>
    <property type="match status" value="1"/>
</dbReference>
<dbReference type="SUPFAM" id="SSF55874">
    <property type="entry name" value="ATPase domain of HSP90 chaperone/DNA topoisomerase II/histidine kinase"/>
    <property type="match status" value="1"/>
</dbReference>
<feature type="domain" description="Histidine kinase" evidence="5">
    <location>
        <begin position="431"/>
        <end position="649"/>
    </location>
</feature>
<dbReference type="PANTHER" id="PTHR43065:SF42">
    <property type="entry name" value="TWO-COMPONENT SENSOR PPRA"/>
    <property type="match status" value="1"/>
</dbReference>
<organism evidence="9 10">
    <name type="scientific">Primorskyibacter flagellatus</name>
    <dbReference type="NCBI Taxonomy" id="1387277"/>
    <lineage>
        <taxon>Bacteria</taxon>
        <taxon>Pseudomonadati</taxon>
        <taxon>Pseudomonadota</taxon>
        <taxon>Alphaproteobacteria</taxon>
        <taxon>Rhodobacterales</taxon>
        <taxon>Roseobacteraceae</taxon>
        <taxon>Primorskyibacter</taxon>
    </lineage>
</organism>
<dbReference type="PANTHER" id="PTHR43065">
    <property type="entry name" value="SENSOR HISTIDINE KINASE"/>
    <property type="match status" value="1"/>
</dbReference>
<evidence type="ECO:0000256" key="4">
    <source>
        <dbReference type="PROSITE-ProRule" id="PRU00169"/>
    </source>
</evidence>
<dbReference type="Proteomes" id="UP000612855">
    <property type="component" value="Unassembled WGS sequence"/>
</dbReference>
<dbReference type="FunFam" id="3.30.450.20:FF:000099">
    <property type="entry name" value="Sensory box sensor histidine kinase"/>
    <property type="match status" value="1"/>
</dbReference>
<dbReference type="SMART" id="SM00086">
    <property type="entry name" value="PAC"/>
    <property type="match status" value="2"/>
</dbReference>
<dbReference type="SUPFAM" id="SSF47384">
    <property type="entry name" value="Homodimeric domain of signal transducing histidine kinase"/>
    <property type="match status" value="1"/>
</dbReference>
<evidence type="ECO:0000313" key="10">
    <source>
        <dbReference type="Proteomes" id="UP000612855"/>
    </source>
</evidence>
<dbReference type="InterPro" id="IPR005467">
    <property type="entry name" value="His_kinase_dom"/>
</dbReference>
<keyword evidence="10" id="KW-1185">Reference proteome</keyword>
<dbReference type="PROSITE" id="PS50109">
    <property type="entry name" value="HIS_KIN"/>
    <property type="match status" value="1"/>
</dbReference>
<dbReference type="PROSITE" id="PS50110">
    <property type="entry name" value="RESPONSE_REGULATORY"/>
    <property type="match status" value="1"/>
</dbReference>
<evidence type="ECO:0000313" key="9">
    <source>
        <dbReference type="EMBL" id="GGE16445.1"/>
    </source>
</evidence>
<reference evidence="10" key="1">
    <citation type="journal article" date="2019" name="Int. J. Syst. Evol. Microbiol.">
        <title>The Global Catalogue of Microorganisms (GCM) 10K type strain sequencing project: providing services to taxonomists for standard genome sequencing and annotation.</title>
        <authorList>
            <consortium name="The Broad Institute Genomics Platform"/>
            <consortium name="The Broad Institute Genome Sequencing Center for Infectious Disease"/>
            <person name="Wu L."/>
            <person name="Ma J."/>
        </authorList>
    </citation>
    <scope>NUCLEOTIDE SEQUENCE [LARGE SCALE GENOMIC DNA]</scope>
    <source>
        <strain evidence="10">CGMCC 1.12664</strain>
    </source>
</reference>
<protein>
    <recommendedName>
        <fullName evidence="2">histidine kinase</fullName>
        <ecNumber evidence="2">2.7.13.3</ecNumber>
    </recommendedName>
</protein>
<feature type="modified residue" description="4-aspartylphosphate" evidence="4">
    <location>
        <position position="725"/>
    </location>
</feature>
<dbReference type="InterPro" id="IPR000014">
    <property type="entry name" value="PAS"/>
</dbReference>
<keyword evidence="9" id="KW-0418">Kinase</keyword>
<dbReference type="Gene3D" id="1.10.287.130">
    <property type="match status" value="1"/>
</dbReference>
<dbReference type="PRINTS" id="PR00344">
    <property type="entry name" value="BCTRLSENSOR"/>
</dbReference>
<dbReference type="InterPro" id="IPR013655">
    <property type="entry name" value="PAS_fold_3"/>
</dbReference>
<feature type="domain" description="Response regulatory" evidence="6">
    <location>
        <begin position="675"/>
        <end position="787"/>
    </location>
</feature>
<dbReference type="InterPro" id="IPR003661">
    <property type="entry name" value="HisK_dim/P_dom"/>
</dbReference>
<dbReference type="NCBIfam" id="TIGR00229">
    <property type="entry name" value="sensory_box"/>
    <property type="match status" value="2"/>
</dbReference>
<dbReference type="InterPro" id="IPR036890">
    <property type="entry name" value="HATPase_C_sf"/>
</dbReference>
<evidence type="ECO:0000259" key="6">
    <source>
        <dbReference type="PROSITE" id="PS50110"/>
    </source>
</evidence>
<feature type="domain" description="PAS" evidence="7">
    <location>
        <begin position="307"/>
        <end position="362"/>
    </location>
</feature>
<dbReference type="InterPro" id="IPR001610">
    <property type="entry name" value="PAC"/>
</dbReference>
<dbReference type="InterPro" id="IPR000700">
    <property type="entry name" value="PAS-assoc_C"/>
</dbReference>
<dbReference type="SUPFAM" id="SSF52172">
    <property type="entry name" value="CheY-like"/>
    <property type="match status" value="2"/>
</dbReference>
<dbReference type="SMART" id="SM00448">
    <property type="entry name" value="REC"/>
    <property type="match status" value="1"/>
</dbReference>
<dbReference type="AlphaFoldDB" id="A0A916ZVX8"/>
<dbReference type="InterPro" id="IPR004358">
    <property type="entry name" value="Sig_transdc_His_kin-like_C"/>
</dbReference>
<dbReference type="SUPFAM" id="SSF55785">
    <property type="entry name" value="PYP-like sensor domain (PAS domain)"/>
    <property type="match status" value="2"/>
</dbReference>
<dbReference type="PROSITE" id="PS50112">
    <property type="entry name" value="PAS"/>
    <property type="match status" value="1"/>
</dbReference>
<dbReference type="EC" id="2.7.13.3" evidence="2"/>
<dbReference type="SMART" id="SM00091">
    <property type="entry name" value="PAS"/>
    <property type="match status" value="2"/>
</dbReference>
<dbReference type="InterPro" id="IPR003594">
    <property type="entry name" value="HATPase_dom"/>
</dbReference>
<comment type="catalytic activity">
    <reaction evidence="1">
        <text>ATP + protein L-histidine = ADP + protein N-phospho-L-histidine.</text>
        <dbReference type="EC" id="2.7.13.3"/>
    </reaction>
</comment>
<dbReference type="GO" id="GO:0000155">
    <property type="term" value="F:phosphorelay sensor kinase activity"/>
    <property type="evidence" value="ECO:0007669"/>
    <property type="project" value="InterPro"/>
</dbReference>
<evidence type="ECO:0000256" key="1">
    <source>
        <dbReference type="ARBA" id="ARBA00000085"/>
    </source>
</evidence>